<dbReference type="eggNOG" id="COG0457">
    <property type="taxonomic scope" value="Bacteria"/>
</dbReference>
<dbReference type="STRING" id="1211777.BN77_3128"/>
<dbReference type="PANTHER" id="PTHR43081:SF19">
    <property type="entry name" value="PH-SENSITIVE ADENYLATE CYCLASE RV1264"/>
    <property type="match status" value="1"/>
</dbReference>
<dbReference type="InterPro" id="IPR029787">
    <property type="entry name" value="Nucleotide_cyclase"/>
</dbReference>
<evidence type="ECO:0000313" key="3">
    <source>
        <dbReference type="Proteomes" id="UP000009319"/>
    </source>
</evidence>
<dbReference type="EMBL" id="CANI01000020">
    <property type="protein sequence ID" value="CCM75941.1"/>
    <property type="molecule type" value="Genomic_DNA"/>
</dbReference>
<dbReference type="eggNOG" id="COG5616">
    <property type="taxonomic scope" value="Bacteria"/>
</dbReference>
<dbReference type="GO" id="GO:0004016">
    <property type="term" value="F:adenylate cyclase activity"/>
    <property type="evidence" value="ECO:0007669"/>
    <property type="project" value="UniProtKB-ARBA"/>
</dbReference>
<comment type="caution">
    <text evidence="2">The sequence shown here is derived from an EMBL/GenBank/DDBJ whole genome shotgun (WGS) entry which is preliminary data.</text>
</comment>
<dbReference type="Gene3D" id="1.25.40.10">
    <property type="entry name" value="Tetratricopeptide repeat domain"/>
    <property type="match status" value="1"/>
</dbReference>
<dbReference type="Pfam" id="PF00211">
    <property type="entry name" value="Guanylate_cyc"/>
    <property type="match status" value="1"/>
</dbReference>
<dbReference type="CDD" id="cd07302">
    <property type="entry name" value="CHD"/>
    <property type="match status" value="1"/>
</dbReference>
<dbReference type="InterPro" id="IPR001054">
    <property type="entry name" value="A/G_cyclase"/>
</dbReference>
<protein>
    <submittedName>
        <fullName evidence="2">Adenylate cyclase Cya3</fullName>
    </submittedName>
</protein>
<dbReference type="Gene3D" id="3.40.50.10070">
    <property type="entry name" value="TolB, N-terminal domain"/>
    <property type="match status" value="1"/>
</dbReference>
<dbReference type="GO" id="GO:0006171">
    <property type="term" value="P:cAMP biosynthetic process"/>
    <property type="evidence" value="ECO:0007669"/>
    <property type="project" value="TreeGrafter"/>
</dbReference>
<evidence type="ECO:0000259" key="1">
    <source>
        <dbReference type="PROSITE" id="PS50125"/>
    </source>
</evidence>
<sequence length="657" mass="70856">MTPSFDWTATDHYSDRFAHPVAVEGGTLVKRRHVTVSVLSSTGTVAVSGSRMVHVASIAWASSGGSPEGEIAMATARAERRLAAILAADVVGYSHLVEHDEAGTLSALKVLRREVIDPLLAEHQGRIVKLMGDGALVEFGSVVDAVACAVVIQKGVAENQADIPTERRIIFRIGVNLGDVIHEADGDLYGDGVNIAARLQTLADPGGICISGTAYDHLQGKLDCDYEYLGERALKNMERPVRLYRPLLEGTTAHTSSPRPTLPDRPSIAVLPFNAMSADPEQDFFSDGLTEDITTALSKLKGFFVIARNTMFTYKAKPMDVRAIGRELGIRYVLEGSVRKSGSRVRVTAQLIDAASEAHLWAERYDGDIGDIFVIQDEITASVVGRIGPELLAAEHARESPKPNHGLDAWECVVRAVFLCSQLSEDSSRKMLPLLERAIGLAPDYAQALAMKGWITMWRAFQGWEDMGYALALARDVVQQAIAADDKEPWVYLAQAMIAFATRDNVLAMAAVSQAVAINPNSAFAHGQLGLAHANGGRGTEAIPCIDHALRLSPREAFLGDFQFYYAMAYFQGANYELGLSYAREAHRLRSGHAVPLIIGAACAGLLDNKEAATDLLGRLKSLVPDISRDAVGATSSFVLAEDRARLIEGLGRAGLN</sequence>
<proteinExistence type="predicted"/>
<dbReference type="InterPro" id="IPR050697">
    <property type="entry name" value="Adenylyl/Guanylyl_Cyclase_3/4"/>
</dbReference>
<dbReference type="eggNOG" id="COG2114">
    <property type="taxonomic scope" value="Bacteria"/>
</dbReference>
<dbReference type="InterPro" id="IPR011990">
    <property type="entry name" value="TPR-like_helical_dom_sf"/>
</dbReference>
<organism evidence="2 3">
    <name type="scientific">Rhizobium mesoamericanum STM3625</name>
    <dbReference type="NCBI Taxonomy" id="1211777"/>
    <lineage>
        <taxon>Bacteria</taxon>
        <taxon>Pseudomonadati</taxon>
        <taxon>Pseudomonadota</taxon>
        <taxon>Alphaproteobacteria</taxon>
        <taxon>Hyphomicrobiales</taxon>
        <taxon>Rhizobiaceae</taxon>
        <taxon>Rhizobium/Agrobacterium group</taxon>
        <taxon>Rhizobium</taxon>
    </lineage>
</organism>
<dbReference type="Proteomes" id="UP000009319">
    <property type="component" value="Unassembled WGS sequence"/>
</dbReference>
<dbReference type="SMART" id="SM00044">
    <property type="entry name" value="CYCc"/>
    <property type="match status" value="1"/>
</dbReference>
<dbReference type="SMART" id="SM00028">
    <property type="entry name" value="TPR"/>
    <property type="match status" value="3"/>
</dbReference>
<dbReference type="HOGENOM" id="CLU_019981_0_0_5"/>
<name>K0PHF2_9HYPH</name>
<dbReference type="SUPFAM" id="SSF55073">
    <property type="entry name" value="Nucleotide cyclase"/>
    <property type="match status" value="1"/>
</dbReference>
<gene>
    <name evidence="2" type="ORF">BN77_3128</name>
</gene>
<dbReference type="PROSITE" id="PS50125">
    <property type="entry name" value="GUANYLATE_CYCLASE_2"/>
    <property type="match status" value="1"/>
</dbReference>
<feature type="domain" description="Guanylate cyclase" evidence="1">
    <location>
        <begin position="84"/>
        <end position="200"/>
    </location>
</feature>
<accession>K0PHF2</accession>
<evidence type="ECO:0000313" key="2">
    <source>
        <dbReference type="EMBL" id="CCM75941.1"/>
    </source>
</evidence>
<dbReference type="RefSeq" id="WP_007533158.1">
    <property type="nucleotide sequence ID" value="NZ_HF536772.1"/>
</dbReference>
<dbReference type="InterPro" id="IPR019734">
    <property type="entry name" value="TPR_rpt"/>
</dbReference>
<reference evidence="2 3" key="1">
    <citation type="journal article" date="2013" name="Genome Announc.">
        <title>Draft Genome Sequence of Rhizobium mesoamericanum STM3625, a Nitrogen-Fixing Symbiont of Mimosa pudica Isolated in French Guiana (South America).</title>
        <authorList>
            <person name="Moulin L."/>
            <person name="Mornico D."/>
            <person name="Melkonian R."/>
            <person name="Klonowska A."/>
        </authorList>
    </citation>
    <scope>NUCLEOTIDE SEQUENCE [LARGE SCALE GENOMIC DNA]</scope>
    <source>
        <strain evidence="2 3">STM3625</strain>
    </source>
</reference>
<dbReference type="Gene3D" id="3.30.70.1230">
    <property type="entry name" value="Nucleotide cyclase"/>
    <property type="match status" value="1"/>
</dbReference>
<dbReference type="PANTHER" id="PTHR43081">
    <property type="entry name" value="ADENYLATE CYCLASE, TERMINAL-DIFFERENTIATION SPECIFIC-RELATED"/>
    <property type="match status" value="1"/>
</dbReference>
<keyword evidence="3" id="KW-1185">Reference proteome</keyword>
<dbReference type="GO" id="GO:0035556">
    <property type="term" value="P:intracellular signal transduction"/>
    <property type="evidence" value="ECO:0007669"/>
    <property type="project" value="InterPro"/>
</dbReference>
<dbReference type="SUPFAM" id="SSF48452">
    <property type="entry name" value="TPR-like"/>
    <property type="match status" value="1"/>
</dbReference>
<dbReference type="AlphaFoldDB" id="K0PHF2"/>